<protein>
    <submittedName>
        <fullName evidence="1">Predicted protein</fullName>
    </submittedName>
</protein>
<dbReference type="Proteomes" id="UP000006671">
    <property type="component" value="Unassembled WGS sequence"/>
</dbReference>
<dbReference type="AlphaFoldDB" id="D2VYK4"/>
<keyword evidence="2" id="KW-1185">Reference proteome</keyword>
<name>D2VYK4_NAEGR</name>
<dbReference type="InParanoid" id="D2VYK4"/>
<sequence>MSESLNTSATTNDDQFYCHLHHGEEEHEHDDEGVINFCEIMSNTKLSDINDQNCKQTMCLYYFLNKDQDVSDGEFKIMKFNNQLNLTIEQIVHPQNLASTAMFLINICGINHLYYFKYCIADDDENSHIEHEFNSSNEVFINEHLKLVPFPFRKNEFVTKFDKSGTLMKTNLNSIWDSEGSIISVNNNTLEHSYLMVNDQSNIKYIENFNDEIIHFERNGHRIFLTKSGKIYGYGENLYNQLNLNGGNDNFIQFISDISFDSLSFKKVIPGLFKTHFITENGKLYASGENSDYNLGCSEGKTRQEIHNDISIDNGKFQSNPARKCDIIDEKYEIEHVYQIGINGLSIFLTREKKLLACGKYFDENGNQVISIGDIYPLDGEIDQLFICANKYLLVITKNGKVHVIGKRNIDPKNYNKKSTRILEDRFIERVKTQIETLISLDERIFGKLEIYPNPFDMGCVLKLEMSLDLIIFFKSLRSQSLQSKTGFSDLTFNFC</sequence>
<evidence type="ECO:0000313" key="2">
    <source>
        <dbReference type="Proteomes" id="UP000006671"/>
    </source>
</evidence>
<evidence type="ECO:0000313" key="1">
    <source>
        <dbReference type="EMBL" id="EFC38072.1"/>
    </source>
</evidence>
<dbReference type="VEuPathDB" id="AmoebaDB:NAEGRDRAFT_74152"/>
<dbReference type="Gene3D" id="2.130.10.30">
    <property type="entry name" value="Regulator of chromosome condensation 1/beta-lactamase-inhibitor protein II"/>
    <property type="match status" value="1"/>
</dbReference>
<accession>D2VYK4</accession>
<proteinExistence type="predicted"/>
<organism evidence="2">
    <name type="scientific">Naegleria gruberi</name>
    <name type="common">Amoeba</name>
    <dbReference type="NCBI Taxonomy" id="5762"/>
    <lineage>
        <taxon>Eukaryota</taxon>
        <taxon>Discoba</taxon>
        <taxon>Heterolobosea</taxon>
        <taxon>Tetramitia</taxon>
        <taxon>Eutetramitia</taxon>
        <taxon>Vahlkampfiidae</taxon>
        <taxon>Naegleria</taxon>
    </lineage>
</organism>
<dbReference type="KEGG" id="ngr:NAEGRDRAFT_74152"/>
<dbReference type="InterPro" id="IPR009091">
    <property type="entry name" value="RCC1/BLIP-II"/>
</dbReference>
<dbReference type="RefSeq" id="XP_002670816.1">
    <property type="nucleotide sequence ID" value="XM_002670770.1"/>
</dbReference>
<dbReference type="EMBL" id="GG738911">
    <property type="protein sequence ID" value="EFC38072.1"/>
    <property type="molecule type" value="Genomic_DNA"/>
</dbReference>
<reference evidence="1 2" key="1">
    <citation type="journal article" date="2010" name="Cell">
        <title>The genome of Naegleria gruberi illuminates early eukaryotic versatility.</title>
        <authorList>
            <person name="Fritz-Laylin L.K."/>
            <person name="Prochnik S.E."/>
            <person name="Ginger M.L."/>
            <person name="Dacks J.B."/>
            <person name="Carpenter M.L."/>
            <person name="Field M.C."/>
            <person name="Kuo A."/>
            <person name="Paredez A."/>
            <person name="Chapman J."/>
            <person name="Pham J."/>
            <person name="Shu S."/>
            <person name="Neupane R."/>
            <person name="Cipriano M."/>
            <person name="Mancuso J."/>
            <person name="Tu H."/>
            <person name="Salamov A."/>
            <person name="Lindquist E."/>
            <person name="Shapiro H."/>
            <person name="Lucas S."/>
            <person name="Grigoriev I.V."/>
            <person name="Cande W.Z."/>
            <person name="Fulton C."/>
            <person name="Rokhsar D.S."/>
            <person name="Dawson S.C."/>
        </authorList>
    </citation>
    <scope>NUCLEOTIDE SEQUENCE [LARGE SCALE GENOMIC DNA]</scope>
    <source>
        <strain evidence="1 2">NEG-M</strain>
    </source>
</reference>
<dbReference type="SUPFAM" id="SSF50985">
    <property type="entry name" value="RCC1/BLIP-II"/>
    <property type="match status" value="1"/>
</dbReference>
<dbReference type="GeneID" id="8858025"/>
<gene>
    <name evidence="1" type="ORF">NAEGRDRAFT_74152</name>
</gene>